<accession>A0AAD7IBV3</accession>
<keyword evidence="1" id="KW-0732">Signal</keyword>
<sequence>MWSLPLVLATLFFGANAAPSTFGNSTLQRRTTISDGNAFNQGTIGDMTWQASGVLESGCTLSTISNCYHMYLTSSPTQELDTNHLDSPRQRDEFHFPQVSAGTKFSYTWKQYLYSSTGTGSTWFHIMQAFGVSENNPLVTLDVESGTLRIKDYVRGTGGTSCGSAACPTTNLDNYHGKTTTHQISGKFGPSGSLSYKVTDDATGDTIITYTVDGAMGAGAGYIKFGMYRLTWDGMTTANAAVGDWSG</sequence>
<dbReference type="Gene3D" id="2.60.120.200">
    <property type="match status" value="1"/>
</dbReference>
<keyword evidence="3" id="KW-1185">Reference proteome</keyword>
<comment type="caution">
    <text evidence="2">The sequence shown here is derived from an EMBL/GenBank/DDBJ whole genome shotgun (WGS) entry which is preliminary data.</text>
</comment>
<name>A0AAD7IBV3_9AGAR</name>
<gene>
    <name evidence="2" type="ORF">B0H16DRAFT_1569629</name>
</gene>
<evidence type="ECO:0000256" key="1">
    <source>
        <dbReference type="SAM" id="SignalP"/>
    </source>
</evidence>
<reference evidence="2" key="1">
    <citation type="submission" date="2023-03" db="EMBL/GenBank/DDBJ databases">
        <title>Massive genome expansion in bonnet fungi (Mycena s.s.) driven by repeated elements and novel gene families across ecological guilds.</title>
        <authorList>
            <consortium name="Lawrence Berkeley National Laboratory"/>
            <person name="Harder C.B."/>
            <person name="Miyauchi S."/>
            <person name="Viragh M."/>
            <person name="Kuo A."/>
            <person name="Thoen E."/>
            <person name="Andreopoulos B."/>
            <person name="Lu D."/>
            <person name="Skrede I."/>
            <person name="Drula E."/>
            <person name="Henrissat B."/>
            <person name="Morin E."/>
            <person name="Kohler A."/>
            <person name="Barry K."/>
            <person name="LaButti K."/>
            <person name="Morin E."/>
            <person name="Salamov A."/>
            <person name="Lipzen A."/>
            <person name="Mereny Z."/>
            <person name="Hegedus B."/>
            <person name="Baldrian P."/>
            <person name="Stursova M."/>
            <person name="Weitz H."/>
            <person name="Taylor A."/>
            <person name="Grigoriev I.V."/>
            <person name="Nagy L.G."/>
            <person name="Martin F."/>
            <person name="Kauserud H."/>
        </authorList>
    </citation>
    <scope>NUCLEOTIDE SEQUENCE</scope>
    <source>
        <strain evidence="2">CBHHK182m</strain>
    </source>
</reference>
<evidence type="ECO:0000313" key="2">
    <source>
        <dbReference type="EMBL" id="KAJ7738730.1"/>
    </source>
</evidence>
<protein>
    <submittedName>
        <fullName evidence="2">Uncharacterized protein</fullName>
    </submittedName>
</protein>
<organism evidence="2 3">
    <name type="scientific">Mycena metata</name>
    <dbReference type="NCBI Taxonomy" id="1033252"/>
    <lineage>
        <taxon>Eukaryota</taxon>
        <taxon>Fungi</taxon>
        <taxon>Dikarya</taxon>
        <taxon>Basidiomycota</taxon>
        <taxon>Agaricomycotina</taxon>
        <taxon>Agaricomycetes</taxon>
        <taxon>Agaricomycetidae</taxon>
        <taxon>Agaricales</taxon>
        <taxon>Marasmiineae</taxon>
        <taxon>Mycenaceae</taxon>
        <taxon>Mycena</taxon>
    </lineage>
</organism>
<proteinExistence type="predicted"/>
<dbReference type="EMBL" id="JARKIB010000110">
    <property type="protein sequence ID" value="KAJ7738730.1"/>
    <property type="molecule type" value="Genomic_DNA"/>
</dbReference>
<dbReference type="AlphaFoldDB" id="A0AAD7IBV3"/>
<evidence type="ECO:0000313" key="3">
    <source>
        <dbReference type="Proteomes" id="UP001215598"/>
    </source>
</evidence>
<dbReference type="Proteomes" id="UP001215598">
    <property type="component" value="Unassembled WGS sequence"/>
</dbReference>
<feature type="signal peptide" evidence="1">
    <location>
        <begin position="1"/>
        <end position="17"/>
    </location>
</feature>
<feature type="chain" id="PRO_5041975675" evidence="1">
    <location>
        <begin position="18"/>
        <end position="247"/>
    </location>
</feature>